<keyword evidence="2" id="KW-1185">Reference proteome</keyword>
<dbReference type="RefSeq" id="WP_194118910.1">
    <property type="nucleotide sequence ID" value="NZ_JACYGY010000001.1"/>
</dbReference>
<dbReference type="EMBL" id="JACYGY010000001">
    <property type="protein sequence ID" value="MBE9460582.1"/>
    <property type="molecule type" value="Genomic_DNA"/>
</dbReference>
<dbReference type="Proteomes" id="UP000634134">
    <property type="component" value="Unassembled WGS sequence"/>
</dbReference>
<gene>
    <name evidence="1" type="ORF">IEE83_01685</name>
</gene>
<evidence type="ECO:0000313" key="2">
    <source>
        <dbReference type="Proteomes" id="UP000634134"/>
    </source>
</evidence>
<accession>A0ABR9W547</accession>
<comment type="caution">
    <text evidence="1">The sequence shown here is derived from an EMBL/GenBank/DDBJ whole genome shotgun (WGS) entry which is preliminary data.</text>
</comment>
<protein>
    <submittedName>
        <fullName evidence="1">Uncharacterized protein</fullName>
    </submittedName>
</protein>
<evidence type="ECO:0000313" key="1">
    <source>
        <dbReference type="EMBL" id="MBE9460582.1"/>
    </source>
</evidence>
<name>A0ABR9W547_9BACT</name>
<sequence>MGRKASIRAFEDLKGTNKDNTLAFESEMEVPFKTARHKRENKNEDPPLKARLTLRSHKERKVRTGLSRSEE</sequence>
<proteinExistence type="predicted"/>
<organism evidence="1 2">
    <name type="scientific">Dyadobacter subterraneus</name>
    <dbReference type="NCBI Taxonomy" id="2773304"/>
    <lineage>
        <taxon>Bacteria</taxon>
        <taxon>Pseudomonadati</taxon>
        <taxon>Bacteroidota</taxon>
        <taxon>Cytophagia</taxon>
        <taxon>Cytophagales</taxon>
        <taxon>Spirosomataceae</taxon>
        <taxon>Dyadobacter</taxon>
    </lineage>
</organism>
<reference evidence="2" key="1">
    <citation type="submission" date="2023-07" db="EMBL/GenBank/DDBJ databases">
        <title>Dyadobacter sp. nov 'subterranea' isolated from contaminted grondwater.</title>
        <authorList>
            <person name="Szabo I."/>
            <person name="Al-Omari J."/>
            <person name="Szerdahelyi S.G."/>
            <person name="Rado J."/>
        </authorList>
    </citation>
    <scope>NUCLEOTIDE SEQUENCE [LARGE SCALE GENOMIC DNA]</scope>
    <source>
        <strain evidence="2">UP-52</strain>
    </source>
</reference>